<feature type="domain" description="SHSP" evidence="1">
    <location>
        <begin position="24"/>
        <end position="142"/>
    </location>
</feature>
<name>A0A645AGS8_9ZZZZ</name>
<comment type="caution">
    <text evidence="2">The sequence shown here is derived from an EMBL/GenBank/DDBJ whole genome shotgun (WGS) entry which is preliminary data.</text>
</comment>
<proteinExistence type="predicted"/>
<dbReference type="PROSITE" id="PS01031">
    <property type="entry name" value="SHSP"/>
    <property type="match status" value="1"/>
</dbReference>
<sequence length="142" mass="16443">MFGMLPFERREDNLFDVFDNFQRKFFSDSNAPLPAFRVDIRDEQDKYLLDAELPGFKKEDIHLDLKDGILTVLAEHSETTEEKDQKGNYLRREHRYGSFQRSFDVTGIDENSITASYNDGVLQLTLPKAAPVLPESRKIAIQ</sequence>
<protein>
    <submittedName>
        <fullName evidence="2">18 kDa heat shock protein</fullName>
    </submittedName>
</protein>
<reference evidence="2" key="1">
    <citation type="submission" date="2019-08" db="EMBL/GenBank/DDBJ databases">
        <authorList>
            <person name="Kucharzyk K."/>
            <person name="Murdoch R.W."/>
            <person name="Higgins S."/>
            <person name="Loffler F."/>
        </authorList>
    </citation>
    <scope>NUCLEOTIDE SEQUENCE</scope>
</reference>
<evidence type="ECO:0000313" key="2">
    <source>
        <dbReference type="EMBL" id="MPM52389.1"/>
    </source>
</evidence>
<gene>
    <name evidence="2" type="ORF">SDC9_99148</name>
</gene>
<dbReference type="Pfam" id="PF00011">
    <property type="entry name" value="HSP20"/>
    <property type="match status" value="1"/>
</dbReference>
<accession>A0A645AGS8</accession>
<dbReference type="EMBL" id="VSSQ01013840">
    <property type="protein sequence ID" value="MPM52389.1"/>
    <property type="molecule type" value="Genomic_DNA"/>
</dbReference>
<dbReference type="PANTHER" id="PTHR11527">
    <property type="entry name" value="HEAT-SHOCK PROTEIN 20 FAMILY MEMBER"/>
    <property type="match status" value="1"/>
</dbReference>
<keyword evidence="2" id="KW-0346">Stress response</keyword>
<dbReference type="SUPFAM" id="SSF49764">
    <property type="entry name" value="HSP20-like chaperones"/>
    <property type="match status" value="1"/>
</dbReference>
<dbReference type="Gene3D" id="2.60.40.790">
    <property type="match status" value="1"/>
</dbReference>
<evidence type="ECO:0000259" key="1">
    <source>
        <dbReference type="PROSITE" id="PS01031"/>
    </source>
</evidence>
<dbReference type="InterPro" id="IPR008978">
    <property type="entry name" value="HSP20-like_chaperone"/>
</dbReference>
<organism evidence="2">
    <name type="scientific">bioreactor metagenome</name>
    <dbReference type="NCBI Taxonomy" id="1076179"/>
    <lineage>
        <taxon>unclassified sequences</taxon>
        <taxon>metagenomes</taxon>
        <taxon>ecological metagenomes</taxon>
    </lineage>
</organism>
<dbReference type="InterPro" id="IPR002068">
    <property type="entry name" value="A-crystallin/Hsp20_dom"/>
</dbReference>
<dbReference type="CDD" id="cd06471">
    <property type="entry name" value="ACD_LpsHSP_like"/>
    <property type="match status" value="1"/>
</dbReference>
<dbReference type="AlphaFoldDB" id="A0A645AGS8"/>
<dbReference type="InterPro" id="IPR031107">
    <property type="entry name" value="Small_HSP"/>
</dbReference>